<protein>
    <recommendedName>
        <fullName evidence="2">Disease resistance protein</fullName>
    </recommendedName>
</protein>
<dbReference type="Proteomes" id="UP000053555">
    <property type="component" value="Unassembled WGS sequence"/>
</dbReference>
<reference evidence="1" key="1">
    <citation type="submission" date="2014-07" db="EMBL/GenBank/DDBJ databases">
        <title>Identification of a novel salt tolerance gene in wild soybean by whole-genome sequencing.</title>
        <authorList>
            <person name="Lam H.-M."/>
            <person name="Qi X."/>
            <person name="Li M.-W."/>
            <person name="Liu X."/>
            <person name="Xie M."/>
            <person name="Ni M."/>
            <person name="Xu X."/>
        </authorList>
    </citation>
    <scope>NUCLEOTIDE SEQUENCE [LARGE SCALE GENOMIC DNA]</scope>
    <source>
        <tissue evidence="1">Root</tissue>
    </source>
</reference>
<gene>
    <name evidence="1" type="ORF">glysoja_048648</name>
</gene>
<accession>A0A0B2PH28</accession>
<organism evidence="1">
    <name type="scientific">Glycine soja</name>
    <name type="common">Wild soybean</name>
    <dbReference type="NCBI Taxonomy" id="3848"/>
    <lineage>
        <taxon>Eukaryota</taxon>
        <taxon>Viridiplantae</taxon>
        <taxon>Streptophyta</taxon>
        <taxon>Embryophyta</taxon>
        <taxon>Tracheophyta</taxon>
        <taxon>Spermatophyta</taxon>
        <taxon>Magnoliopsida</taxon>
        <taxon>eudicotyledons</taxon>
        <taxon>Gunneridae</taxon>
        <taxon>Pentapetalae</taxon>
        <taxon>rosids</taxon>
        <taxon>fabids</taxon>
        <taxon>Fabales</taxon>
        <taxon>Fabaceae</taxon>
        <taxon>Papilionoideae</taxon>
        <taxon>50 kb inversion clade</taxon>
        <taxon>NPAAA clade</taxon>
        <taxon>indigoferoid/millettioid clade</taxon>
        <taxon>Phaseoleae</taxon>
        <taxon>Glycine</taxon>
        <taxon>Glycine subgen. Soja</taxon>
    </lineage>
</organism>
<sequence length="123" mass="14175">MDALASMASNMPIVEEGKAFLHGEDHKRLGCLDVYSRYMKSQRAKNLVDLMREIRKETFNRISYRCALRCNVSPAIREYVALESKTLMLNEIMQVLEDGRMDIVQLYGMVGLGRTTLVKELVW</sequence>
<evidence type="ECO:0008006" key="2">
    <source>
        <dbReference type="Google" id="ProtNLM"/>
    </source>
</evidence>
<evidence type="ECO:0000313" key="1">
    <source>
        <dbReference type="EMBL" id="KHN06999.1"/>
    </source>
</evidence>
<dbReference type="AlphaFoldDB" id="A0A0B2PH28"/>
<dbReference type="EMBL" id="KN667296">
    <property type="protein sequence ID" value="KHN06999.1"/>
    <property type="molecule type" value="Genomic_DNA"/>
</dbReference>
<name>A0A0B2PH28_GLYSO</name>
<proteinExistence type="predicted"/>